<comment type="caution">
    <text evidence="1">The sequence shown here is derived from an EMBL/GenBank/DDBJ whole genome shotgun (WGS) entry which is preliminary data.</text>
</comment>
<reference evidence="1 2" key="2">
    <citation type="submission" date="2016-08" db="EMBL/GenBank/DDBJ databases">
        <title>Pervasive Adenine N6-methylation of Active Genes in Fungi.</title>
        <authorList>
            <consortium name="DOE Joint Genome Institute"/>
            <person name="Mondo S.J."/>
            <person name="Dannebaum R.O."/>
            <person name="Kuo R.C."/>
            <person name="Labutti K."/>
            <person name="Haridas S."/>
            <person name="Kuo A."/>
            <person name="Salamov A."/>
            <person name="Ahrendt S.R."/>
            <person name="Lipzen A."/>
            <person name="Sullivan W."/>
            <person name="Andreopoulos W.B."/>
            <person name="Clum A."/>
            <person name="Lindquist E."/>
            <person name="Daum C."/>
            <person name="Ramamoorthy G.K."/>
            <person name="Gryganskyi A."/>
            <person name="Culley D."/>
            <person name="Magnuson J.K."/>
            <person name="James T.Y."/>
            <person name="O'Malley M.A."/>
            <person name="Stajich J.E."/>
            <person name="Spatafora J.W."/>
            <person name="Visel A."/>
            <person name="Grigoriev I.V."/>
        </authorList>
    </citation>
    <scope>NUCLEOTIDE SEQUENCE [LARGE SCALE GENOMIC DNA]</scope>
    <source>
        <strain evidence="1 2">S4</strain>
    </source>
</reference>
<evidence type="ECO:0000313" key="1">
    <source>
        <dbReference type="EMBL" id="ORX65889.1"/>
    </source>
</evidence>
<dbReference type="AlphaFoldDB" id="A0A1Y1VX72"/>
<dbReference type="OrthoDB" id="2139604at2759"/>
<reference evidence="1 2" key="1">
    <citation type="submission" date="2016-08" db="EMBL/GenBank/DDBJ databases">
        <title>A Parts List for Fungal Cellulosomes Revealed by Comparative Genomics.</title>
        <authorList>
            <consortium name="DOE Joint Genome Institute"/>
            <person name="Haitjema C.H."/>
            <person name="Gilmore S.P."/>
            <person name="Henske J.K."/>
            <person name="Solomon K.V."/>
            <person name="De Groot R."/>
            <person name="Kuo A."/>
            <person name="Mondo S.J."/>
            <person name="Salamov A.A."/>
            <person name="Labutti K."/>
            <person name="Zhao Z."/>
            <person name="Chiniquy J."/>
            <person name="Barry K."/>
            <person name="Brewer H.M."/>
            <person name="Purvine S.O."/>
            <person name="Wright A.T."/>
            <person name="Boxma B."/>
            <person name="Van Alen T."/>
            <person name="Hackstein J.H."/>
            <person name="Baker S.E."/>
            <person name="Grigoriev I.V."/>
            <person name="O'Malley M.A."/>
        </authorList>
    </citation>
    <scope>NUCLEOTIDE SEQUENCE [LARGE SCALE GENOMIC DNA]</scope>
    <source>
        <strain evidence="1 2">S4</strain>
    </source>
</reference>
<evidence type="ECO:0000313" key="2">
    <source>
        <dbReference type="Proteomes" id="UP000193944"/>
    </source>
</evidence>
<proteinExistence type="predicted"/>
<sequence>MFTQWFISIFIIYCLIINGYTKNLLKEHIVGRELHVSVEFFNIKKVDRNYNIDVEGIEERKTSSSLYQDLIFYDDHYESLTASWNIYSKTRGTRIYTVNVDRNSNICNKMRNVYDIPLIIEFAEKGLVSFQYRSNLDIEKMDSFLAYINHLHSQYTISVAYLSKKYEYNEIEMRPETNTTFTNSNWRKIKYTLKLPQYKHLYKYLLIRNNGPHNIIFIGRSAFLPDDIMFYSDEGGVNTDYMYLVGEDLTNINRNGYFSITSLTSVLNFSMVFNNNNNTPITNMSYFEGLSFFIIKSSGSDIVNIEFSINTSIGDFSTTHTIHMNVL</sequence>
<name>A0A1Y1VX72_9FUNG</name>
<organism evidence="1 2">
    <name type="scientific">Anaeromyces robustus</name>
    <dbReference type="NCBI Taxonomy" id="1754192"/>
    <lineage>
        <taxon>Eukaryota</taxon>
        <taxon>Fungi</taxon>
        <taxon>Fungi incertae sedis</taxon>
        <taxon>Chytridiomycota</taxon>
        <taxon>Chytridiomycota incertae sedis</taxon>
        <taxon>Neocallimastigomycetes</taxon>
        <taxon>Neocallimastigales</taxon>
        <taxon>Neocallimastigaceae</taxon>
        <taxon>Anaeromyces</taxon>
    </lineage>
</organism>
<gene>
    <name evidence="1" type="ORF">BCR32DRAFT_272689</name>
</gene>
<dbReference type="EMBL" id="MCFG01000452">
    <property type="protein sequence ID" value="ORX65889.1"/>
    <property type="molecule type" value="Genomic_DNA"/>
</dbReference>
<accession>A0A1Y1VX72</accession>
<keyword evidence="2" id="KW-1185">Reference proteome</keyword>
<protein>
    <submittedName>
        <fullName evidence="1">Uncharacterized protein</fullName>
    </submittedName>
</protein>
<dbReference type="Proteomes" id="UP000193944">
    <property type="component" value="Unassembled WGS sequence"/>
</dbReference>